<protein>
    <submittedName>
        <fullName evidence="3">4-hydroxybenzoate 3-monooxygenase</fullName>
        <ecNumber evidence="3">1.14.13.2</ecNumber>
    </submittedName>
</protein>
<dbReference type="PANTHER" id="PTHR43476">
    <property type="entry name" value="3-(3-HYDROXY-PHENYL)PROPIONATE/3-HYDROXYCINNAMIC ACID HYDROXYLASE"/>
    <property type="match status" value="1"/>
</dbReference>
<dbReference type="Gene3D" id="3.30.9.10">
    <property type="entry name" value="D-Amino Acid Oxidase, subunit A, domain 2"/>
    <property type="match status" value="1"/>
</dbReference>
<dbReference type="EMBL" id="CP108133">
    <property type="protein sequence ID" value="WTP50299.1"/>
    <property type="molecule type" value="Genomic_DNA"/>
</dbReference>
<dbReference type="PRINTS" id="PR00420">
    <property type="entry name" value="RNGMNOXGNASE"/>
</dbReference>
<sequence length="398" mass="43423">MTGARTGTRTGTTENTTVVIVGAGVAGLTLGNFLLRNGIGCVVLEKHSRAYVEQRQRAGTIDAFGVRMFRAWGLEEVLEGDPIPHSEGGFYIDGEAMPIEMDDDHDESLYCPQQVLVRNLTDRFLRDGGDLRHEAADVSLEDITGERPVVRYQGADGSARAIACDLIAGCDGFHGVSRRTIPASALTEYSHEYGYNWLSVLAAVPANPSGMAIHSLGLAGMIPRGPHASRVYLQCRVDDTVEQWPDERVWSELGARFGTPVTGGEIVDKRIVPLRGVVFDPMSYGSLYLLGDAAHIVPPMSAKGIHLALHDTEVFARAVIRHVQEGDSGLLDSYSETCLPHIWNYQAFATWITDTMHNAGFTGYEGEFRKQVARAELRRQFASDAANKLFSELAAGTN</sequence>
<dbReference type="EC" id="1.14.13.2" evidence="3"/>
<dbReference type="RefSeq" id="WP_189771917.1">
    <property type="nucleotide sequence ID" value="NZ_BMVY01000006.1"/>
</dbReference>
<reference evidence="3" key="1">
    <citation type="submission" date="2022-10" db="EMBL/GenBank/DDBJ databases">
        <title>The complete genomes of actinobacterial strains from the NBC collection.</title>
        <authorList>
            <person name="Joergensen T.S."/>
            <person name="Alvarez Arevalo M."/>
            <person name="Sterndorff E.B."/>
            <person name="Faurdal D."/>
            <person name="Vuksanovic O."/>
            <person name="Mourched A.-S."/>
            <person name="Charusanti P."/>
            <person name="Shaw S."/>
            <person name="Blin K."/>
            <person name="Weber T."/>
        </authorList>
    </citation>
    <scope>NUCLEOTIDE SEQUENCE</scope>
    <source>
        <strain evidence="3">NBC_00189</strain>
    </source>
</reference>
<evidence type="ECO:0000259" key="2">
    <source>
        <dbReference type="Pfam" id="PF01494"/>
    </source>
</evidence>
<dbReference type="Proteomes" id="UP001432166">
    <property type="component" value="Chromosome"/>
</dbReference>
<proteinExistence type="predicted"/>
<dbReference type="SUPFAM" id="SSF51905">
    <property type="entry name" value="FAD/NAD(P)-binding domain"/>
    <property type="match status" value="1"/>
</dbReference>
<dbReference type="NCBIfam" id="NF006091">
    <property type="entry name" value="PRK08243.1"/>
    <property type="match status" value="1"/>
</dbReference>
<dbReference type="InterPro" id="IPR036188">
    <property type="entry name" value="FAD/NAD-bd_sf"/>
</dbReference>
<organism evidence="3 4">
    <name type="scientific">Streptomyces tauricus</name>
    <dbReference type="NCBI Taxonomy" id="68274"/>
    <lineage>
        <taxon>Bacteria</taxon>
        <taxon>Bacillati</taxon>
        <taxon>Actinomycetota</taxon>
        <taxon>Actinomycetes</taxon>
        <taxon>Kitasatosporales</taxon>
        <taxon>Streptomycetaceae</taxon>
        <taxon>Streptomyces</taxon>
        <taxon>Streptomyces aurantiacus group</taxon>
    </lineage>
</organism>
<dbReference type="InterPro" id="IPR002938">
    <property type="entry name" value="FAD-bd"/>
</dbReference>
<name>A0ABZ1JFB1_9ACTN</name>
<evidence type="ECO:0000313" key="4">
    <source>
        <dbReference type="Proteomes" id="UP001432166"/>
    </source>
</evidence>
<keyword evidence="1 3" id="KW-0560">Oxidoreductase</keyword>
<keyword evidence="4" id="KW-1185">Reference proteome</keyword>
<dbReference type="GO" id="GO:0018659">
    <property type="term" value="F:4-hydroxybenzoate 3-monooxygenase activity"/>
    <property type="evidence" value="ECO:0007669"/>
    <property type="project" value="UniProtKB-EC"/>
</dbReference>
<evidence type="ECO:0000313" key="3">
    <source>
        <dbReference type="EMBL" id="WTP50299.1"/>
    </source>
</evidence>
<dbReference type="Pfam" id="PF01494">
    <property type="entry name" value="FAD_binding_3"/>
    <property type="match status" value="1"/>
</dbReference>
<accession>A0ABZ1JFB1</accession>
<dbReference type="InterPro" id="IPR050631">
    <property type="entry name" value="PheA/TfdB_FAD_monoxygenase"/>
</dbReference>
<dbReference type="PANTHER" id="PTHR43476:SF5">
    <property type="entry name" value="FAD-DEPENDENT MONOOXYGENASE"/>
    <property type="match status" value="1"/>
</dbReference>
<feature type="domain" description="FAD-binding" evidence="2">
    <location>
        <begin position="16"/>
        <end position="346"/>
    </location>
</feature>
<gene>
    <name evidence="3" type="ORF">OG288_19490</name>
</gene>
<dbReference type="SUPFAM" id="SSF54373">
    <property type="entry name" value="FAD-linked reductases, C-terminal domain"/>
    <property type="match status" value="1"/>
</dbReference>
<dbReference type="Gene3D" id="3.50.50.60">
    <property type="entry name" value="FAD/NAD(P)-binding domain"/>
    <property type="match status" value="1"/>
</dbReference>
<evidence type="ECO:0000256" key="1">
    <source>
        <dbReference type="ARBA" id="ARBA00023002"/>
    </source>
</evidence>